<proteinExistence type="predicted"/>
<dbReference type="Proteomes" id="UP001058074">
    <property type="component" value="Unassembled WGS sequence"/>
</dbReference>
<organism evidence="1 2">
    <name type="scientific">Inconstantimicrobium mannanitabidum</name>
    <dbReference type="NCBI Taxonomy" id="1604901"/>
    <lineage>
        <taxon>Bacteria</taxon>
        <taxon>Bacillati</taxon>
        <taxon>Bacillota</taxon>
        <taxon>Clostridia</taxon>
        <taxon>Eubacteriales</taxon>
        <taxon>Clostridiaceae</taxon>
        <taxon>Inconstantimicrobium</taxon>
    </lineage>
</organism>
<evidence type="ECO:0000313" key="1">
    <source>
        <dbReference type="EMBL" id="GKX67826.1"/>
    </source>
</evidence>
<name>A0ACB5RFG4_9CLOT</name>
<evidence type="ECO:0000313" key="2">
    <source>
        <dbReference type="Proteomes" id="UP001058074"/>
    </source>
</evidence>
<sequence>MKIISAAMTVLLLLSGCSSKANTSKDTSKFRSPDWAKNTTIYEVNVRQYTKEGTFKAFENHLSRLKELGVDTLWFMPINPISKEKRQGTLGSYYAVQNYKEVNPEFGTIDDFKELVNKCHSMGFKVIIDWVANHTGWDNPWIKNKDWYLQNEKGEIVSPPGLNWDDVAQLNYNNKDMRKTMLEDMEYWIKDINIDGFRCDHAEGVPVDFWEEARAALDKIKPVYMLAEDDTKPEFLDKAFNTNYGFDLYKTMNGIAANSSSVASLESSIDKIKDDYSKGAYPLLFTSNHDENSWNGTEYERLGGAVKTMAALTYVVPGVPLIYTAQEFGMNKRLKFFEKDQIEEKKSDMADLYKKLNKLRKDNKALWNYDGDKKVTYLEGSNADVFTIVREKDGNTVIGVFNFTNKKINSKIKFDNLKGKYKDSESDQTVDLEKEQSVDLEAWGFKIYTK</sequence>
<gene>
    <name evidence="1" type="ORF">rsdtw13_30840</name>
</gene>
<reference evidence="1" key="1">
    <citation type="journal article" date="2025" name="Int. J. Syst. Evol. Microbiol.">
        <title>Inconstantimicrobium mannanitabidum sp. nov., a novel member of the family Clostridiaceae isolated from anoxic soil under the treatment of reductive soil disinfestation.</title>
        <authorList>
            <person name="Ueki A."/>
            <person name="Tonouchi A."/>
            <person name="Honma S."/>
            <person name="Kaku N."/>
            <person name="Ueki K."/>
        </authorList>
    </citation>
    <scope>NUCLEOTIDE SEQUENCE</scope>
    <source>
        <strain evidence="1">TW13</strain>
    </source>
</reference>
<accession>A0ACB5RFG4</accession>
<protein>
    <submittedName>
        <fullName evidence="1">Alpha-amylase</fullName>
    </submittedName>
</protein>
<keyword evidence="2" id="KW-1185">Reference proteome</keyword>
<dbReference type="EMBL" id="BROD01000001">
    <property type="protein sequence ID" value="GKX67826.1"/>
    <property type="molecule type" value="Genomic_DNA"/>
</dbReference>
<comment type="caution">
    <text evidence="1">The sequence shown here is derived from an EMBL/GenBank/DDBJ whole genome shotgun (WGS) entry which is preliminary data.</text>
</comment>